<feature type="region of interest" description="Disordered" evidence="12">
    <location>
        <begin position="1"/>
        <end position="21"/>
    </location>
</feature>
<dbReference type="GO" id="GO:0003735">
    <property type="term" value="F:structural constituent of ribosome"/>
    <property type="evidence" value="ECO:0007669"/>
    <property type="project" value="InterPro"/>
</dbReference>
<feature type="region of interest" description="Disordered" evidence="12">
    <location>
        <begin position="538"/>
        <end position="596"/>
    </location>
</feature>
<evidence type="ECO:0000256" key="4">
    <source>
        <dbReference type="ARBA" id="ARBA00022605"/>
    </source>
</evidence>
<dbReference type="Gene3D" id="3.40.50.720">
    <property type="entry name" value="NAD(P)-binding Rossmann-like Domain"/>
    <property type="match status" value="2"/>
</dbReference>
<evidence type="ECO:0000256" key="9">
    <source>
        <dbReference type="ARBA" id="ARBA00023274"/>
    </source>
</evidence>
<feature type="compositionally biased region" description="Polar residues" evidence="12">
    <location>
        <begin position="797"/>
        <end position="811"/>
    </location>
</feature>
<dbReference type="CDD" id="cd23701">
    <property type="entry name" value="At1g26750"/>
    <property type="match status" value="1"/>
</dbReference>
<keyword evidence="5" id="KW-0689">Ribosomal protein</keyword>
<dbReference type="InterPro" id="IPR006139">
    <property type="entry name" value="D-isomer_2_OHA_DH_cat_dom"/>
</dbReference>
<dbReference type="GO" id="GO:0006564">
    <property type="term" value="P:L-serine biosynthetic process"/>
    <property type="evidence" value="ECO:0007669"/>
    <property type="project" value="UniProtKB-ARBA"/>
</dbReference>
<dbReference type="Pfam" id="PF02826">
    <property type="entry name" value="2-Hacid_dh_C"/>
    <property type="match status" value="1"/>
</dbReference>
<comment type="subcellular location">
    <subcellularLocation>
        <location evidence="1">Mitochondrion</location>
    </subcellularLocation>
</comment>
<keyword evidence="6" id="KW-0560">Oxidoreductase</keyword>
<evidence type="ECO:0000256" key="6">
    <source>
        <dbReference type="ARBA" id="ARBA00023002"/>
    </source>
</evidence>
<protein>
    <recommendedName>
        <fullName evidence="11">Small ribosomal subunit protein mS23</fullName>
    </recommendedName>
</protein>
<dbReference type="PROSITE" id="PS00670">
    <property type="entry name" value="D_2_HYDROXYACID_DH_2"/>
    <property type="match status" value="1"/>
</dbReference>
<dbReference type="InterPro" id="IPR050857">
    <property type="entry name" value="D-2-hydroxyacid_DH"/>
</dbReference>
<dbReference type="NCBIfam" id="NF008759">
    <property type="entry name" value="PRK11790.1"/>
    <property type="match status" value="1"/>
</dbReference>
<proteinExistence type="inferred from homology"/>
<dbReference type="AlphaFoldDB" id="A0AAF0IX45"/>
<keyword evidence="7" id="KW-0520">NAD</keyword>
<evidence type="ECO:0000256" key="8">
    <source>
        <dbReference type="ARBA" id="ARBA00023128"/>
    </source>
</evidence>
<comment type="similarity">
    <text evidence="3">Belongs to the mitochondrion-specific ribosomal protein mS23 family.</text>
</comment>
<dbReference type="CDD" id="cd12176">
    <property type="entry name" value="PGDH_3"/>
    <property type="match status" value="1"/>
</dbReference>
<dbReference type="InterPro" id="IPR045865">
    <property type="entry name" value="ACT-like_dom_sf"/>
</dbReference>
<dbReference type="PROSITE" id="PS00671">
    <property type="entry name" value="D_2_HYDROXYACID_DH_3"/>
    <property type="match status" value="1"/>
</dbReference>
<evidence type="ECO:0000259" key="14">
    <source>
        <dbReference type="Pfam" id="PF02826"/>
    </source>
</evidence>
<evidence type="ECO:0000256" key="1">
    <source>
        <dbReference type="ARBA" id="ARBA00004173"/>
    </source>
</evidence>
<dbReference type="SUPFAM" id="SSF55021">
    <property type="entry name" value="ACT-like"/>
    <property type="match status" value="1"/>
</dbReference>
<feature type="domain" description="D-isomer specific 2-hydroxyacid dehydrogenase catalytic" evidence="13">
    <location>
        <begin position="80"/>
        <end position="399"/>
    </location>
</feature>
<feature type="region of interest" description="Disordered" evidence="12">
    <location>
        <begin position="41"/>
        <end position="63"/>
    </location>
</feature>
<dbReference type="GO" id="GO:0005763">
    <property type="term" value="C:mitochondrial small ribosomal subunit"/>
    <property type="evidence" value="ECO:0007669"/>
    <property type="project" value="InterPro"/>
</dbReference>
<dbReference type="SUPFAM" id="SSF52283">
    <property type="entry name" value="Formate/glycerate dehydrogenase catalytic domain-like"/>
    <property type="match status" value="1"/>
</dbReference>
<dbReference type="InterPro" id="IPR016939">
    <property type="entry name" value="Ribosomal_mS23_fun"/>
</dbReference>
<evidence type="ECO:0000256" key="2">
    <source>
        <dbReference type="ARBA" id="ARBA00005854"/>
    </source>
</evidence>
<comment type="similarity">
    <text evidence="2">Belongs to the D-isomer specific 2-hydroxyacid dehydrogenase family.</text>
</comment>
<dbReference type="PANTHER" id="PTHR42789:SF1">
    <property type="entry name" value="D-ISOMER SPECIFIC 2-HYDROXYACID DEHYDROGENASE FAMILY PROTEIN (AFU_ORTHOLOGUE AFUA_6G10090)"/>
    <property type="match status" value="1"/>
</dbReference>
<dbReference type="Gene3D" id="3.30.70.260">
    <property type="match status" value="1"/>
</dbReference>
<keyword evidence="4" id="KW-0028">Amino-acid biosynthesis</keyword>
<name>A0AAF0IX45_9BASI</name>
<dbReference type="FunFam" id="3.40.50.720:FF:000041">
    <property type="entry name" value="D-3-phosphoglycerate dehydrogenase"/>
    <property type="match status" value="1"/>
</dbReference>
<dbReference type="SUPFAM" id="SSF51735">
    <property type="entry name" value="NAD(P)-binding Rossmann-fold domains"/>
    <property type="match status" value="1"/>
</dbReference>
<evidence type="ECO:0000256" key="7">
    <source>
        <dbReference type="ARBA" id="ARBA00023027"/>
    </source>
</evidence>
<dbReference type="GO" id="GO:0004617">
    <property type="term" value="F:phosphoglycerate dehydrogenase activity"/>
    <property type="evidence" value="ECO:0007669"/>
    <property type="project" value="UniProtKB-ARBA"/>
</dbReference>
<feature type="domain" description="D-isomer specific 2-hydroxyacid dehydrogenase NAD-binding" evidence="14">
    <location>
        <begin position="186"/>
        <end position="368"/>
    </location>
</feature>
<keyword evidence="8" id="KW-0496">Mitochondrion</keyword>
<dbReference type="Pfam" id="PF00389">
    <property type="entry name" value="2-Hacid_dh"/>
    <property type="match status" value="1"/>
</dbReference>
<evidence type="ECO:0000313" key="16">
    <source>
        <dbReference type="Proteomes" id="UP001214415"/>
    </source>
</evidence>
<dbReference type="PANTHER" id="PTHR42789">
    <property type="entry name" value="D-ISOMER SPECIFIC 2-HYDROXYACID DEHYDROGENASE FAMILY PROTEIN (AFU_ORTHOLOGUE AFUA_6G10090)"/>
    <property type="match status" value="1"/>
</dbReference>
<dbReference type="Pfam" id="PF13741">
    <property type="entry name" value="MRP-S25"/>
    <property type="match status" value="1"/>
</dbReference>
<feature type="compositionally biased region" description="Polar residues" evidence="12">
    <location>
        <begin position="1"/>
        <end position="18"/>
    </location>
</feature>
<organism evidence="15 16">
    <name type="scientific">Malassezia equina</name>
    <dbReference type="NCBI Taxonomy" id="1381935"/>
    <lineage>
        <taxon>Eukaryota</taxon>
        <taxon>Fungi</taxon>
        <taxon>Dikarya</taxon>
        <taxon>Basidiomycota</taxon>
        <taxon>Ustilaginomycotina</taxon>
        <taxon>Malasseziomycetes</taxon>
        <taxon>Malasseziales</taxon>
        <taxon>Malasseziaceae</taxon>
        <taxon>Malassezia</taxon>
    </lineage>
</organism>
<dbReference type="Proteomes" id="UP001214415">
    <property type="component" value="Chromosome 1"/>
</dbReference>
<keyword evidence="16" id="KW-1185">Reference proteome</keyword>
<gene>
    <name evidence="15" type="ORF">MEQU1_000126</name>
</gene>
<dbReference type="InterPro" id="IPR029753">
    <property type="entry name" value="D-isomer_DH_CS"/>
</dbReference>
<dbReference type="InterPro" id="IPR006140">
    <property type="entry name" value="D-isomer_DH_NAD-bd"/>
</dbReference>
<keyword evidence="9" id="KW-0687">Ribonucleoprotein</keyword>
<dbReference type="GO" id="GO:0047545">
    <property type="term" value="F:(S)-2-hydroxyglutarate dehydrogenase activity"/>
    <property type="evidence" value="ECO:0007669"/>
    <property type="project" value="UniProtKB-ARBA"/>
</dbReference>
<dbReference type="GO" id="GO:0051287">
    <property type="term" value="F:NAD binding"/>
    <property type="evidence" value="ECO:0007669"/>
    <property type="project" value="InterPro"/>
</dbReference>
<comment type="pathway">
    <text evidence="10">Amino-acid biosynthesis.</text>
</comment>
<dbReference type="PROSITE" id="PS00065">
    <property type="entry name" value="D_2_HYDROXYACID_DH_1"/>
    <property type="match status" value="1"/>
</dbReference>
<dbReference type="InterPro" id="IPR036291">
    <property type="entry name" value="NAD(P)-bd_dom_sf"/>
</dbReference>
<evidence type="ECO:0000256" key="12">
    <source>
        <dbReference type="SAM" id="MobiDB-lite"/>
    </source>
</evidence>
<evidence type="ECO:0000256" key="3">
    <source>
        <dbReference type="ARBA" id="ARBA00009864"/>
    </source>
</evidence>
<evidence type="ECO:0000256" key="5">
    <source>
        <dbReference type="ARBA" id="ARBA00022980"/>
    </source>
</evidence>
<dbReference type="EMBL" id="CP119900">
    <property type="protein sequence ID" value="WFD21474.1"/>
    <property type="molecule type" value="Genomic_DNA"/>
</dbReference>
<feature type="compositionally biased region" description="Polar residues" evidence="12">
    <location>
        <begin position="743"/>
        <end position="758"/>
    </location>
</feature>
<evidence type="ECO:0000256" key="11">
    <source>
        <dbReference type="ARBA" id="ARBA00035137"/>
    </source>
</evidence>
<accession>A0AAF0IX45</accession>
<dbReference type="InterPro" id="IPR059242">
    <property type="entry name" value="mS23_dom"/>
</dbReference>
<reference evidence="15" key="1">
    <citation type="submission" date="2023-03" db="EMBL/GenBank/DDBJ databases">
        <title>Mating type loci evolution in Malassezia.</title>
        <authorList>
            <person name="Coelho M.A."/>
        </authorList>
    </citation>
    <scope>NUCLEOTIDE SEQUENCE</scope>
    <source>
        <strain evidence="15">CBS 12830</strain>
    </source>
</reference>
<sequence>MTNQAFTRAMPSSPSMQGESPFASLLAMQQARQPLAQEIPMLDGQSPPRAAHGRTRSISIPGSSNAPRILQPFNTDHVRILLLENVSQGAVKMLREQGFEVDFFTGAWSEDELVSKIGDYHAIGIRSKTRLTKRVFDAAQQLLVVGCFCIGTNQVDLEAASKRGIAVFNSPFANSRSVAELVIGELVCLARQLADRSMEMRNGTWNKVSKGCYELRGKLLGIVGYGHIGSQLSVLAEAMGMHVIYHDVLPLMPLGSARQAESLEELLSVADFVSIHVPELPETRGMIGAKELALMKQGSYLINNARGTVVDIPALVEALKSKHLAGCAIDVYPKEPAKNGENTFNNDLNAWASELQKQSNVIMTPHIGGSTEEAQRLIGIEVGNALCRYINFGGSVGAVNFPEVNLRPITEQETRSIRICYVHLNQPGALLAVNEIIGRHNVDKQSTDSLKDIAYLLADISDVSESDVQDIYSLLSKTPANILVLDYVRTWDDLLRSVRDALWESMPRRIPNQVTQTVSRLLQGGYMKAPPAWYEATLRHPPLVPPPHQTRQRPDEDLPRSQQSHALRQPHDRAAAIGGRSNLNSRKKIRSQLPPLRPQPIVYEADKIRRQFFRDHPWEVTRPQTLAEMDYTLENVASPEIAPGTWPELSMWSRMNPSVEEYVCCANRSVIQCTQKTREVGGVSLSDAYRRTIASYHAIQAERELRMRYANLEARSLGADMGLSETERGFVKEGRELDKWAVTSPSVSGLDSAPSASASARGKRVKRAPTEFTGGDSYMASASNVSHGQGAAIRSLDGSTTGASQTPSGASSLDDYLGIGASLRR</sequence>
<feature type="region of interest" description="Disordered" evidence="12">
    <location>
        <begin position="743"/>
        <end position="815"/>
    </location>
</feature>
<dbReference type="InterPro" id="IPR029752">
    <property type="entry name" value="D-isomer_DH_CS1"/>
</dbReference>
<evidence type="ECO:0000259" key="13">
    <source>
        <dbReference type="Pfam" id="PF00389"/>
    </source>
</evidence>
<evidence type="ECO:0000256" key="10">
    <source>
        <dbReference type="ARBA" id="ARBA00029440"/>
    </source>
</evidence>
<evidence type="ECO:0000313" key="15">
    <source>
        <dbReference type="EMBL" id="WFD21474.1"/>
    </source>
</evidence>